<feature type="domain" description="3-keto-alpha-glucoside-1,2-lyase/3-keto-2-hydroxy-glucal hydratase" evidence="2">
    <location>
        <begin position="49"/>
        <end position="225"/>
    </location>
</feature>
<dbReference type="Proteomes" id="UP000324233">
    <property type="component" value="Chromosome"/>
</dbReference>
<dbReference type="PANTHER" id="PTHR33546">
    <property type="entry name" value="LARGE, MULTIFUNCTIONAL SECRETED PROTEIN-RELATED"/>
    <property type="match status" value="1"/>
</dbReference>
<organism evidence="3 4">
    <name type="scientific">Aquisphaera giovannonii</name>
    <dbReference type="NCBI Taxonomy" id="406548"/>
    <lineage>
        <taxon>Bacteria</taxon>
        <taxon>Pseudomonadati</taxon>
        <taxon>Planctomycetota</taxon>
        <taxon>Planctomycetia</taxon>
        <taxon>Isosphaerales</taxon>
        <taxon>Isosphaeraceae</taxon>
        <taxon>Aquisphaera</taxon>
    </lineage>
</organism>
<proteinExistence type="predicted"/>
<evidence type="ECO:0000256" key="1">
    <source>
        <dbReference type="SAM" id="SignalP"/>
    </source>
</evidence>
<name>A0A5B9WB79_9BACT</name>
<dbReference type="PANTHER" id="PTHR33546:SF1">
    <property type="entry name" value="LARGE, MULTIFUNCTIONAL SECRETED PROTEIN"/>
    <property type="match status" value="1"/>
</dbReference>
<dbReference type="OrthoDB" id="176168at2"/>
<evidence type="ECO:0000313" key="4">
    <source>
        <dbReference type="Proteomes" id="UP000324233"/>
    </source>
</evidence>
<feature type="signal peptide" evidence="1">
    <location>
        <begin position="1"/>
        <end position="20"/>
    </location>
</feature>
<dbReference type="Gene3D" id="2.60.120.560">
    <property type="entry name" value="Exo-inulinase, domain 1"/>
    <property type="match status" value="1"/>
</dbReference>
<accession>A0A5B9WB79</accession>
<dbReference type="RefSeq" id="WP_148597268.1">
    <property type="nucleotide sequence ID" value="NZ_CP042997.1"/>
</dbReference>
<keyword evidence="4" id="KW-1185">Reference proteome</keyword>
<dbReference type="GO" id="GO:0016787">
    <property type="term" value="F:hydrolase activity"/>
    <property type="evidence" value="ECO:0007669"/>
    <property type="project" value="InterPro"/>
</dbReference>
<dbReference type="InterPro" id="IPR010496">
    <property type="entry name" value="AL/BT2_dom"/>
</dbReference>
<gene>
    <name evidence="3" type="ORF">OJF2_63380</name>
</gene>
<dbReference type="Pfam" id="PF06439">
    <property type="entry name" value="3keto-disac_hyd"/>
    <property type="match status" value="1"/>
</dbReference>
<feature type="chain" id="PRO_5022658630" description="3-keto-alpha-glucoside-1,2-lyase/3-keto-2-hydroxy-glucal hydratase domain-containing protein" evidence="1">
    <location>
        <begin position="21"/>
        <end position="228"/>
    </location>
</feature>
<protein>
    <recommendedName>
        <fullName evidence="2">3-keto-alpha-glucoside-1,2-lyase/3-keto-2-hydroxy-glucal hydratase domain-containing protein</fullName>
    </recommendedName>
</protein>
<keyword evidence="1" id="KW-0732">Signal</keyword>
<evidence type="ECO:0000259" key="2">
    <source>
        <dbReference type="Pfam" id="PF06439"/>
    </source>
</evidence>
<reference evidence="3 4" key="1">
    <citation type="submission" date="2019-08" db="EMBL/GenBank/DDBJ databases">
        <title>Deep-cultivation of Planctomycetes and their phenomic and genomic characterization uncovers novel biology.</title>
        <authorList>
            <person name="Wiegand S."/>
            <person name="Jogler M."/>
            <person name="Boedeker C."/>
            <person name="Pinto D."/>
            <person name="Vollmers J."/>
            <person name="Rivas-Marin E."/>
            <person name="Kohn T."/>
            <person name="Peeters S.H."/>
            <person name="Heuer A."/>
            <person name="Rast P."/>
            <person name="Oberbeckmann S."/>
            <person name="Bunk B."/>
            <person name="Jeske O."/>
            <person name="Meyerdierks A."/>
            <person name="Storesund J.E."/>
            <person name="Kallscheuer N."/>
            <person name="Luecker S."/>
            <person name="Lage O.M."/>
            <person name="Pohl T."/>
            <person name="Merkel B.J."/>
            <person name="Hornburger P."/>
            <person name="Mueller R.-W."/>
            <person name="Bruemmer F."/>
            <person name="Labrenz M."/>
            <person name="Spormann A.M."/>
            <person name="Op den Camp H."/>
            <person name="Overmann J."/>
            <person name="Amann R."/>
            <person name="Jetten M.S.M."/>
            <person name="Mascher T."/>
            <person name="Medema M.H."/>
            <person name="Devos D.P."/>
            <person name="Kaster A.-K."/>
            <person name="Ovreas L."/>
            <person name="Rohde M."/>
            <person name="Galperin M.Y."/>
            <person name="Jogler C."/>
        </authorList>
    </citation>
    <scope>NUCLEOTIDE SEQUENCE [LARGE SCALE GENOMIC DNA]</scope>
    <source>
        <strain evidence="3 4">OJF2</strain>
    </source>
</reference>
<sequence length="228" mass="24149" precursor="true">MRKSLLSFALLLTAAAPGRAAEDGEGPPATACGAKPPAGAVVLLGQGKPEGWVGSDGRAPIDWPFADGILTVGHGDIKTEKTFGDFELHLEFNVPYMPQARGQARGNSGVYLAGNHELQVLDSYGLPTESHECGAIYSQVAPSVNACKPPLQWQAYSVIFRKARVEGGKVAKKARVTVFQNGTKIIDDAEVVPTPGGLGNPEGSDGPLLLQDHGNKVQYRNIWIRPLG</sequence>
<dbReference type="AlphaFoldDB" id="A0A5B9WB79"/>
<dbReference type="KEGG" id="agv:OJF2_63380"/>
<dbReference type="EMBL" id="CP042997">
    <property type="protein sequence ID" value="QEH37747.1"/>
    <property type="molecule type" value="Genomic_DNA"/>
</dbReference>
<evidence type="ECO:0000313" key="3">
    <source>
        <dbReference type="EMBL" id="QEH37747.1"/>
    </source>
</evidence>